<dbReference type="GO" id="GO:0005509">
    <property type="term" value="F:calcium ion binding"/>
    <property type="evidence" value="ECO:0007669"/>
    <property type="project" value="InterPro"/>
</dbReference>
<dbReference type="GO" id="GO:0005975">
    <property type="term" value="P:carbohydrate metabolic process"/>
    <property type="evidence" value="ECO:0007669"/>
    <property type="project" value="InterPro"/>
</dbReference>
<reference evidence="3" key="1">
    <citation type="journal article" date="2015" name="Nat. Genet.">
        <title>The genome and transcriptome of the zoonotic hookworm Ancylostoma ceylanicum identify infection-specific gene families.</title>
        <authorList>
            <person name="Schwarz E.M."/>
            <person name="Hu Y."/>
            <person name="Antoshechkin I."/>
            <person name="Miller M.M."/>
            <person name="Sternberg P.W."/>
            <person name="Aroian R.V."/>
        </authorList>
    </citation>
    <scope>NUCLEOTIDE SEQUENCE</scope>
    <source>
        <strain evidence="3">HY135</strain>
    </source>
</reference>
<comment type="caution">
    <text evidence="2">The sequence shown here is derived from an EMBL/GenBank/DDBJ whole genome shotgun (WGS) entry which is preliminary data.</text>
</comment>
<dbReference type="InterPro" id="IPR001382">
    <property type="entry name" value="Glyco_hydro_47"/>
</dbReference>
<dbReference type="InterPro" id="IPR036026">
    <property type="entry name" value="Seven-hairpin_glycosidases"/>
</dbReference>
<dbReference type="OrthoDB" id="8118055at2759"/>
<comment type="similarity">
    <text evidence="1">Belongs to the glycosyl hydrolase 47 family.</text>
</comment>
<dbReference type="EMBL" id="JARK01000441">
    <property type="protein sequence ID" value="EYC36949.1"/>
    <property type="molecule type" value="Genomic_DNA"/>
</dbReference>
<accession>A0A016WAT9</accession>
<dbReference type="Gene3D" id="1.50.10.10">
    <property type="match status" value="1"/>
</dbReference>
<protein>
    <submittedName>
        <fullName evidence="2">Uncharacterized protein</fullName>
    </submittedName>
</protein>
<dbReference type="AlphaFoldDB" id="A0A016WAT9"/>
<gene>
    <name evidence="2" type="primary">Acey_s0841.g2629</name>
    <name evidence="2" type="ORF">Y032_0841g2629</name>
</gene>
<dbReference type="SUPFAM" id="SSF48225">
    <property type="entry name" value="Seven-hairpin glycosidases"/>
    <property type="match status" value="1"/>
</dbReference>
<evidence type="ECO:0000313" key="3">
    <source>
        <dbReference type="Proteomes" id="UP000024635"/>
    </source>
</evidence>
<proteinExistence type="inferred from homology"/>
<dbReference type="GO" id="GO:0016020">
    <property type="term" value="C:membrane"/>
    <property type="evidence" value="ECO:0007669"/>
    <property type="project" value="InterPro"/>
</dbReference>
<evidence type="ECO:0000313" key="2">
    <source>
        <dbReference type="EMBL" id="EYC36949.1"/>
    </source>
</evidence>
<dbReference type="Pfam" id="PF01532">
    <property type="entry name" value="Glyco_hydro_47"/>
    <property type="match status" value="1"/>
</dbReference>
<dbReference type="Proteomes" id="UP000024635">
    <property type="component" value="Unassembled WGS sequence"/>
</dbReference>
<dbReference type="GO" id="GO:0004571">
    <property type="term" value="F:mannosyl-oligosaccharide 1,2-alpha-mannosidase activity"/>
    <property type="evidence" value="ECO:0007669"/>
    <property type="project" value="InterPro"/>
</dbReference>
<sequence>MVMKSKSGLTYVAELRNGLPEHKMGHLACFSVGMFALQAVNEKTEEERGKGANTPTLTHRWHGLDASLRLPRVISLTSVLTGSKFVWF</sequence>
<evidence type="ECO:0000256" key="1">
    <source>
        <dbReference type="ARBA" id="ARBA00007658"/>
    </source>
</evidence>
<name>A0A016WAT9_9BILA</name>
<dbReference type="InterPro" id="IPR012341">
    <property type="entry name" value="6hp_glycosidase-like_sf"/>
</dbReference>
<organism evidence="2 3">
    <name type="scientific">Ancylostoma ceylanicum</name>
    <dbReference type="NCBI Taxonomy" id="53326"/>
    <lineage>
        <taxon>Eukaryota</taxon>
        <taxon>Metazoa</taxon>
        <taxon>Ecdysozoa</taxon>
        <taxon>Nematoda</taxon>
        <taxon>Chromadorea</taxon>
        <taxon>Rhabditida</taxon>
        <taxon>Rhabditina</taxon>
        <taxon>Rhabditomorpha</taxon>
        <taxon>Strongyloidea</taxon>
        <taxon>Ancylostomatidae</taxon>
        <taxon>Ancylostomatinae</taxon>
        <taxon>Ancylostoma</taxon>
    </lineage>
</organism>
<keyword evidence="3" id="KW-1185">Reference proteome</keyword>